<dbReference type="InterPro" id="IPR011042">
    <property type="entry name" value="6-blade_b-propeller_TolB-like"/>
</dbReference>
<dbReference type="PANTHER" id="PTHR33546:SF1">
    <property type="entry name" value="LARGE, MULTIFUNCTIONAL SECRETED PROTEIN"/>
    <property type="match status" value="1"/>
</dbReference>
<dbReference type="InterPro" id="IPR000923">
    <property type="entry name" value="BlueCu_1"/>
</dbReference>
<keyword evidence="4" id="KW-0186">Copper</keyword>
<organism evidence="8 9">
    <name type="scientific">Neolewinella antarctica</name>
    <dbReference type="NCBI Taxonomy" id="442734"/>
    <lineage>
        <taxon>Bacteria</taxon>
        <taxon>Pseudomonadati</taxon>
        <taxon>Bacteroidota</taxon>
        <taxon>Saprospiria</taxon>
        <taxon>Saprospirales</taxon>
        <taxon>Lewinellaceae</taxon>
        <taxon>Neolewinella</taxon>
    </lineage>
</organism>
<comment type="caution">
    <text evidence="8">The sequence shown here is derived from an EMBL/GenBank/DDBJ whole genome shotgun (WGS) entry which is preliminary data.</text>
</comment>
<dbReference type="PANTHER" id="PTHR33546">
    <property type="entry name" value="LARGE, MULTIFUNCTIONAL SECRETED PROTEIN-RELATED"/>
    <property type="match status" value="1"/>
</dbReference>
<dbReference type="InterPro" id="IPR011041">
    <property type="entry name" value="Quinoprot_gluc/sorb_DH_b-prop"/>
</dbReference>
<dbReference type="Pfam" id="PF00127">
    <property type="entry name" value="Copper-bind"/>
    <property type="match status" value="1"/>
</dbReference>
<dbReference type="Proteomes" id="UP000770785">
    <property type="component" value="Unassembled WGS sequence"/>
</dbReference>
<dbReference type="InterPro" id="IPR028871">
    <property type="entry name" value="BlueCu_1_BS"/>
</dbReference>
<gene>
    <name evidence="8" type="ORF">GGR27_000724</name>
</gene>
<feature type="chain" id="PRO_5047308047" evidence="5">
    <location>
        <begin position="23"/>
        <end position="636"/>
    </location>
</feature>
<evidence type="ECO:0000259" key="7">
    <source>
        <dbReference type="Pfam" id="PF23500"/>
    </source>
</evidence>
<dbReference type="SUPFAM" id="SSF50952">
    <property type="entry name" value="Soluble quinoprotein glucose dehydrogenase"/>
    <property type="match status" value="1"/>
</dbReference>
<evidence type="ECO:0000313" key="8">
    <source>
        <dbReference type="EMBL" id="NJC25243.1"/>
    </source>
</evidence>
<dbReference type="InterPro" id="IPR055557">
    <property type="entry name" value="DUF7133"/>
</dbReference>
<proteinExistence type="predicted"/>
<protein>
    <submittedName>
        <fullName evidence="8">Glucose/arabinose dehydrogenase/uncharacterized cupredoxin-like copper-binding protein</fullName>
    </submittedName>
</protein>
<evidence type="ECO:0000256" key="2">
    <source>
        <dbReference type="ARBA" id="ARBA00022723"/>
    </source>
</evidence>
<feature type="signal peptide" evidence="5">
    <location>
        <begin position="1"/>
        <end position="22"/>
    </location>
</feature>
<keyword evidence="9" id="KW-1185">Reference proteome</keyword>
<feature type="domain" description="DUF7133" evidence="7">
    <location>
        <begin position="72"/>
        <end position="202"/>
    </location>
</feature>
<evidence type="ECO:0000256" key="3">
    <source>
        <dbReference type="ARBA" id="ARBA00022982"/>
    </source>
</evidence>
<evidence type="ECO:0000313" key="9">
    <source>
        <dbReference type="Proteomes" id="UP000770785"/>
    </source>
</evidence>
<keyword evidence="3" id="KW-0249">Electron transport</keyword>
<keyword evidence="5" id="KW-0732">Signal</keyword>
<evidence type="ECO:0000256" key="5">
    <source>
        <dbReference type="SAM" id="SignalP"/>
    </source>
</evidence>
<name>A0ABX0X8A4_9BACT</name>
<sequence>MKKLFTLAAVSIGFLLSAQTEADYYTIEQVSIPDGVELEVGGMDFLPDGRLAVCTRRGEVFLVSDVADRATYELFARGLHEPLGLTVHEGDIYVAQRGEVTKLLDKDGDGWADRFETVYEIPLTGNYHEYHYGPLFRPDGSFVTTLNVGWEGKGVSKAKWRGWMLACDPDTKRITPYAVGMRSPAGFGLNNEGDIFVAENQGDWIGSGRITHLRKGDFAGHPAGLAWTGERNSPLDLEAHTITDDYGTMYAAKREVESLKLPAVWFPHGIMGISTAAILNDDTQGAFGPFANQLLVSDQGQSKIMRVSLEKVEGEYQGAVFPFREGFSSGLLRMRLTEDGTLYAGQTARGWAATGGEEFALERLKWTGEVPFEMYAITAAADGFNVAFTEPILASSVSAKSFTIQNFTYRYHHNYGSPAVDMQENAILATRVLSDEKTINVKVAGLRPGYIYEFKIDGITGQDGKQLLHDVGYYTLNNIPGGEVAGAGEIGEELDAGETSPKRPTTMPTAWNGEVDADILLETIKGMRYKQEVLQVKAGQKVRLTFRNPDDMQHNFVLTSGRKGDAVGEEAATLGLKGLGMSHVPEMDEVLVHTKLVEPETSDVIYFVAPTKPGVYEYVCTVPGHYKIMRGVLRVT</sequence>
<feature type="domain" description="Blue (type 1) copper" evidence="6">
    <location>
        <begin position="525"/>
        <end position="635"/>
    </location>
</feature>
<dbReference type="RefSeq" id="WP_168036006.1">
    <property type="nucleotide sequence ID" value="NZ_JAATJH010000001.1"/>
</dbReference>
<dbReference type="SUPFAM" id="SSF49503">
    <property type="entry name" value="Cupredoxins"/>
    <property type="match status" value="1"/>
</dbReference>
<evidence type="ECO:0000256" key="1">
    <source>
        <dbReference type="ARBA" id="ARBA00022448"/>
    </source>
</evidence>
<keyword evidence="1" id="KW-0813">Transport</keyword>
<dbReference type="InterPro" id="IPR008972">
    <property type="entry name" value="Cupredoxin"/>
</dbReference>
<keyword evidence="2" id="KW-0479">Metal-binding</keyword>
<evidence type="ECO:0000256" key="4">
    <source>
        <dbReference type="ARBA" id="ARBA00023008"/>
    </source>
</evidence>
<dbReference type="PROSITE" id="PS00196">
    <property type="entry name" value="COPPER_BLUE"/>
    <property type="match status" value="1"/>
</dbReference>
<dbReference type="Gene3D" id="2.60.40.420">
    <property type="entry name" value="Cupredoxins - blue copper proteins"/>
    <property type="match status" value="1"/>
</dbReference>
<dbReference type="Pfam" id="PF23500">
    <property type="entry name" value="DUF7133"/>
    <property type="match status" value="1"/>
</dbReference>
<evidence type="ECO:0000259" key="6">
    <source>
        <dbReference type="Pfam" id="PF00127"/>
    </source>
</evidence>
<dbReference type="CDD" id="cd04233">
    <property type="entry name" value="Auracyanin"/>
    <property type="match status" value="1"/>
</dbReference>
<dbReference type="EMBL" id="JAATJH010000001">
    <property type="protein sequence ID" value="NJC25243.1"/>
    <property type="molecule type" value="Genomic_DNA"/>
</dbReference>
<dbReference type="Gene3D" id="2.120.10.30">
    <property type="entry name" value="TolB, C-terminal domain"/>
    <property type="match status" value="1"/>
</dbReference>
<accession>A0ABX0X8A4</accession>
<reference evidence="8 9" key="1">
    <citation type="submission" date="2020-03" db="EMBL/GenBank/DDBJ databases">
        <title>Genomic Encyclopedia of Type Strains, Phase IV (KMG-IV): sequencing the most valuable type-strain genomes for metagenomic binning, comparative biology and taxonomic classification.</title>
        <authorList>
            <person name="Goeker M."/>
        </authorList>
    </citation>
    <scope>NUCLEOTIDE SEQUENCE [LARGE SCALE GENOMIC DNA]</scope>
    <source>
        <strain evidence="8 9">DSM 105096</strain>
    </source>
</reference>